<dbReference type="SUPFAM" id="SSF52058">
    <property type="entry name" value="L domain-like"/>
    <property type="match status" value="1"/>
</dbReference>
<organism evidence="27 28">
    <name type="scientific">Pocillopora damicornis</name>
    <name type="common">Cauliflower coral</name>
    <name type="synonym">Millepora damicornis</name>
    <dbReference type="NCBI Taxonomy" id="46731"/>
    <lineage>
        <taxon>Eukaryota</taxon>
        <taxon>Metazoa</taxon>
        <taxon>Cnidaria</taxon>
        <taxon>Anthozoa</taxon>
        <taxon>Hexacorallia</taxon>
        <taxon>Scleractinia</taxon>
        <taxon>Astrocoeniina</taxon>
        <taxon>Pocilloporidae</taxon>
        <taxon>Pocillopora</taxon>
    </lineage>
</organism>
<dbReference type="GO" id="GO:0016020">
    <property type="term" value="C:membrane"/>
    <property type="evidence" value="ECO:0007669"/>
    <property type="project" value="UniProtKB-SubCell"/>
</dbReference>
<dbReference type="SMART" id="SM00607">
    <property type="entry name" value="FTP"/>
    <property type="match status" value="1"/>
</dbReference>
<dbReference type="InterPro" id="IPR013320">
    <property type="entry name" value="ConA-like_dom_sf"/>
</dbReference>
<dbReference type="InterPro" id="IPR000998">
    <property type="entry name" value="MAM_dom"/>
</dbReference>
<feature type="disulfide bond" evidence="17">
    <location>
        <begin position="1995"/>
        <end position="2013"/>
    </location>
</feature>
<dbReference type="Pfam" id="PF00754">
    <property type="entry name" value="F5_F8_type_C"/>
    <property type="match status" value="5"/>
</dbReference>
<dbReference type="PANTHER" id="PTHR24543:SF325">
    <property type="entry name" value="F5_8 TYPE C DOMAIN-CONTAINING PROTEIN"/>
    <property type="match status" value="1"/>
</dbReference>
<feature type="non-terminal residue" evidence="27">
    <location>
        <position position="4834"/>
    </location>
</feature>
<feature type="domain" description="MAM" evidence="24">
    <location>
        <begin position="114"/>
        <end position="263"/>
    </location>
</feature>
<dbReference type="PROSITE" id="PS50041">
    <property type="entry name" value="C_TYPE_LECTIN_2"/>
    <property type="match status" value="2"/>
</dbReference>
<feature type="transmembrane region" description="Helical" evidence="19">
    <location>
        <begin position="4256"/>
        <end position="4279"/>
    </location>
</feature>
<dbReference type="Gene3D" id="2.60.120.290">
    <property type="entry name" value="Spermadhesin, CUB domain"/>
    <property type="match status" value="1"/>
</dbReference>
<keyword evidence="11" id="KW-0524">Neurogenesis</keyword>
<dbReference type="SMART" id="SM00159">
    <property type="entry name" value="PTX"/>
    <property type="match status" value="1"/>
</dbReference>
<dbReference type="GO" id="GO:0004930">
    <property type="term" value="F:G protein-coupled receptor activity"/>
    <property type="evidence" value="ECO:0007669"/>
    <property type="project" value="UniProtKB-KW"/>
</dbReference>
<dbReference type="InterPro" id="IPR000276">
    <property type="entry name" value="GPCR_Rhodpsn"/>
</dbReference>
<dbReference type="Pfam" id="PF00001">
    <property type="entry name" value="7tm_1"/>
    <property type="match status" value="1"/>
</dbReference>
<dbReference type="InterPro" id="IPR011009">
    <property type="entry name" value="Kinase-like_dom_sf"/>
</dbReference>
<dbReference type="SMART" id="SM00042">
    <property type="entry name" value="CUB"/>
    <property type="match status" value="1"/>
</dbReference>
<dbReference type="SUPFAM" id="SSF49854">
    <property type="entry name" value="Spermadhesin, CUB domain"/>
    <property type="match status" value="1"/>
</dbReference>
<evidence type="ECO:0000256" key="2">
    <source>
        <dbReference type="ARBA" id="ARBA00006078"/>
    </source>
</evidence>
<dbReference type="GO" id="GO:0004672">
    <property type="term" value="F:protein kinase activity"/>
    <property type="evidence" value="ECO:0007669"/>
    <property type="project" value="InterPro"/>
</dbReference>
<dbReference type="InterPro" id="IPR006585">
    <property type="entry name" value="FTP1"/>
</dbReference>
<dbReference type="GO" id="GO:0007399">
    <property type="term" value="P:nervous system development"/>
    <property type="evidence" value="ECO:0007669"/>
    <property type="project" value="UniProtKB-KW"/>
</dbReference>
<protein>
    <submittedName>
        <fullName evidence="27">Uncharacterized protein</fullName>
    </submittedName>
</protein>
<dbReference type="InterPro" id="IPR032675">
    <property type="entry name" value="LRR_dom_sf"/>
</dbReference>
<dbReference type="Gene3D" id="3.80.10.10">
    <property type="entry name" value="Ribonuclease Inhibitor"/>
    <property type="match status" value="2"/>
</dbReference>
<dbReference type="InterPro" id="IPR017452">
    <property type="entry name" value="GPCR_Rhodpsn_7TM"/>
</dbReference>
<keyword evidence="7" id="KW-0479">Metal-binding</keyword>
<dbReference type="InterPro" id="IPR000719">
    <property type="entry name" value="Prot_kinase_dom"/>
</dbReference>
<keyword evidence="8" id="KW-0677">Repeat</keyword>
<dbReference type="PROSITE" id="PS01180">
    <property type="entry name" value="CUB"/>
    <property type="match status" value="1"/>
</dbReference>
<dbReference type="InterPro" id="IPR002172">
    <property type="entry name" value="LDrepeatLR_classA_rpt"/>
</dbReference>
<evidence type="ECO:0000256" key="1">
    <source>
        <dbReference type="ARBA" id="ARBA00004370"/>
    </source>
</evidence>
<dbReference type="CDD" id="cd00037">
    <property type="entry name" value="CLECT"/>
    <property type="match status" value="2"/>
</dbReference>
<name>A0A3M6V4Z5_POCDA</name>
<dbReference type="PROSITE" id="PS51450">
    <property type="entry name" value="LRR"/>
    <property type="match status" value="2"/>
</dbReference>
<dbReference type="PRINTS" id="PR00020">
    <property type="entry name" value="MAMDOMAIN"/>
</dbReference>
<dbReference type="InterPro" id="IPR008979">
    <property type="entry name" value="Galactose-bd-like_sf"/>
</dbReference>
<dbReference type="FunFam" id="2.60.120.290:FF:000005">
    <property type="entry name" value="Procollagen C-endopeptidase enhancer 1"/>
    <property type="match status" value="1"/>
</dbReference>
<accession>A0A3M6V4Z5</accession>
<dbReference type="OrthoDB" id="5946080at2759"/>
<dbReference type="SUPFAM" id="SSF56112">
    <property type="entry name" value="Protein kinase-like (PK-like)"/>
    <property type="match status" value="2"/>
</dbReference>
<evidence type="ECO:0000256" key="3">
    <source>
        <dbReference type="ARBA" id="ARBA00022473"/>
    </source>
</evidence>
<feature type="domain" description="F5/8 type C" evidence="22">
    <location>
        <begin position="3075"/>
        <end position="3228"/>
    </location>
</feature>
<dbReference type="PROSITE" id="PS50022">
    <property type="entry name" value="FA58C_3"/>
    <property type="match status" value="5"/>
</dbReference>
<evidence type="ECO:0000256" key="10">
    <source>
        <dbReference type="ARBA" id="ARBA00022837"/>
    </source>
</evidence>
<feature type="domain" description="F5/8 type C" evidence="22">
    <location>
        <begin position="2590"/>
        <end position="2743"/>
    </location>
</feature>
<dbReference type="PROSITE" id="PS01209">
    <property type="entry name" value="LDLRA_1"/>
    <property type="match status" value="1"/>
</dbReference>
<dbReference type="InterPro" id="IPR036055">
    <property type="entry name" value="LDL_receptor-like_sf"/>
</dbReference>
<dbReference type="FunFam" id="2.60.120.260:FF:000016">
    <property type="entry name" value="Contactin-associated protein-like 4 isoform 1"/>
    <property type="match status" value="4"/>
</dbReference>
<dbReference type="SUPFAM" id="SSF56436">
    <property type="entry name" value="C-type lectin-like"/>
    <property type="match status" value="2"/>
</dbReference>
<dbReference type="PROSITE" id="PS50068">
    <property type="entry name" value="LDLRA_2"/>
    <property type="match status" value="2"/>
</dbReference>
<feature type="transmembrane region" description="Helical" evidence="19">
    <location>
        <begin position="4223"/>
        <end position="4244"/>
    </location>
</feature>
<dbReference type="Gene3D" id="1.20.1070.10">
    <property type="entry name" value="Rhodopsin 7-helix transmembrane proteins"/>
    <property type="match status" value="1"/>
</dbReference>
<keyword evidence="6 18" id="KW-0812">Transmembrane</keyword>
<feature type="domain" description="MAM" evidence="24">
    <location>
        <begin position="2125"/>
        <end position="2283"/>
    </location>
</feature>
<evidence type="ECO:0000256" key="14">
    <source>
        <dbReference type="ARBA" id="ARBA00023157"/>
    </source>
</evidence>
<dbReference type="Gene3D" id="4.10.400.10">
    <property type="entry name" value="Low-density Lipoprotein Receptor"/>
    <property type="match status" value="2"/>
</dbReference>
<feature type="domain" description="F5/8 type C" evidence="22">
    <location>
        <begin position="2747"/>
        <end position="2904"/>
    </location>
</feature>
<dbReference type="InterPro" id="IPR023415">
    <property type="entry name" value="LDLR_class-A_CS"/>
</dbReference>
<feature type="domain" description="MAM" evidence="24">
    <location>
        <begin position="3443"/>
        <end position="3593"/>
    </location>
</feature>
<dbReference type="SMART" id="SM00192">
    <property type="entry name" value="LDLa"/>
    <property type="match status" value="2"/>
</dbReference>
<dbReference type="PROSITE" id="PS50011">
    <property type="entry name" value="PROTEIN_KINASE_DOM"/>
    <property type="match status" value="1"/>
</dbReference>
<comment type="caution">
    <text evidence="27">The sequence shown here is derived from an EMBL/GenBank/DDBJ whole genome shotgun (WGS) entry which is preliminary data.</text>
</comment>
<evidence type="ECO:0000259" key="24">
    <source>
        <dbReference type="PROSITE" id="PS50060"/>
    </source>
</evidence>
<dbReference type="PROSITE" id="PS00740">
    <property type="entry name" value="MAM_1"/>
    <property type="match status" value="1"/>
</dbReference>
<evidence type="ECO:0000256" key="15">
    <source>
        <dbReference type="ARBA" id="ARBA00023170"/>
    </source>
</evidence>
<keyword evidence="4" id="KW-0433">Leucine-rich repeat</keyword>
<dbReference type="CDD" id="cd00112">
    <property type="entry name" value="LDLa"/>
    <property type="match status" value="2"/>
</dbReference>
<dbReference type="InterPro" id="IPR001759">
    <property type="entry name" value="PTX_dom"/>
</dbReference>
<comment type="caution">
    <text evidence="16">Lacks conserved residue(s) required for the propagation of feature annotation.</text>
</comment>
<keyword evidence="18" id="KW-0297">G-protein coupled receptor</keyword>
<dbReference type="Pfam" id="PF13855">
    <property type="entry name" value="LRR_8"/>
    <property type="match status" value="2"/>
</dbReference>
<dbReference type="SUPFAM" id="SSF49785">
    <property type="entry name" value="Galactose-binding domain-like"/>
    <property type="match status" value="6"/>
</dbReference>
<evidence type="ECO:0000256" key="6">
    <source>
        <dbReference type="ARBA" id="ARBA00022692"/>
    </source>
</evidence>
<dbReference type="Gene3D" id="1.10.510.10">
    <property type="entry name" value="Transferase(Phosphotransferase) domain 1"/>
    <property type="match status" value="2"/>
</dbReference>
<feature type="disulfide bond" evidence="17">
    <location>
        <begin position="2031"/>
        <end position="2049"/>
    </location>
</feature>
<keyword evidence="28" id="KW-1185">Reference proteome</keyword>
<dbReference type="Proteomes" id="UP000275408">
    <property type="component" value="Unassembled WGS sequence"/>
</dbReference>
<sequence length="4834" mass="545597">MYSEKARLNSLWKIGPQRMEFFYYMYGSTIETLSVYAKINGSEYRVWSRYGSQLSNDWIKGCVTINYRGTYQIIIEGVAGISNASNIAVDDVSFSKNLSCVSNGKTTPEEIFEVNCTFNGNFCGWRSLSLSPDQVSWKKAGNKTGQNGDFAGNFIYTSKPIKENRSIHLLSPLMLGPKCFRFSYHMSGQKVGKLDILLQVRRQQEDYLIWQKTGDQGNRWIQGSIGIGYTGEFQIALKATPGKNYTSLIALDNFILTDGLCDDESELDSIQQDIFQRIFLVKPLSISNFFLPDNAHNNFYTAGNCNFDQNFCFWKNDLNFIFKWTPQGDRAPKYQTGPSGDHTSGTGSYIYIDASSPRQPGDTARLTSPWMRGPQCMTFFYHMFGSHMGCVVMYIRIQAGEKLQPIWLRSKDQGDRWRQGQLSIYSNFTYQIIIDGIRGGGDSGDAALDDFTFQRGPCRETDETTYYVSSYMVEYRSVGCYADKPLRAIPTLEGVDPIAAEDFRVRTRSIEKCALAARKRGFTMFAVQYGGECMTSATAEKTFNRYGESYQCNANGKGGSWANNVYIIRDYIDVGCYEDRYSRAIASLEQKDPLLTGWHKIRKNSIEKCAIVARKRGFRMFSVQYGGECYGSATAEKTFDRYGKSDKCEGDGKGGTWANRVYAFQDYKISSRPPEHSLYSEEFRFTLKHPRGLPTETSYFIYSEASRRHSFVREKLYLSDYDNYPLDVVVLNDNGPSRNCRKIYFIKRDNRGPMISLDDYSAVDCCRGKIKFSLCALNVTEPDNRLTSGCQPGWYGVGKSCFMFYFESPREWRLARTLCHKQNSEMAIAKSVDILEALANLRKHLNSEDLDLFLGLKSKVRWTWVDGEKVSNVHKALWKPTEPSGDGKCGSLQSFVSWDSNWRGYGWGWNDDPCTSLRRYICEEPLDVPLPVALFFVGGINKTVDLSPSGASMAVLSDITLEPGPFGNPSGSLSLGTSNSHVELENRGEIDTRFSMSVFAWVHLSNSSTGQIIDHGCSMTVFHSTLGVEVLFKERESSRSYLIHKKGVLKENSWNFIGVTYEYYSGMATIWVNDNIVMRKIVLAKMELATHENVIVGALRNRKMQFRGRISCLQFYDQALSFYDQALSVDQIMKAKIRCNKTVSAPSVEYRSVGCYADKPRRAIPILEGADPISAEKFDVRTRAIEKCALAARKRGFTMFAVQYGGQCMTGATAEHTFNRYNESNDCKADGKGGSWANNVYIIRDYIDIGCYRDRRSRAIASLEGKDPLLTGWHKNRKNSIEKCAIVARKRGFRMFSVQYGGECYGSVTAEKTFDRYGKSDNCKGDGKGGAWANRVYAFLVSSSWCSPSFFPFHGGCFSLDADNKVNWKQALERCNFEGGTLAKISTEGLRRAFSVVLEGIRSYRSSHNNYFIGMRGQYDDWTWFDGTSLNDSLWMSGHPTRDVDDLACAYLPAGLSRIKNGACKSHRYPLCQKRSEASLSNRSQTTCSSVLLPYESSLAVDKSYTTCFRSGRESNPWWQVSLDKHLYVISVVITNKVDCCLRDNGMINVGVLNSPHGRDSTCSKSVKYDGVTQQFKFYCSPPALGNYLKITLTGNNVSLVLCQVVVETIDSLTEAKGVLRETWYQMKNYEARSKSIMREHPLIQGPPGSRIVLPDFDAPINLEDRYAQRLTAYLLVPQSGTYVFYAACDDSCELWKYNVMEFGFVKVNTKSDKSVKNRSSILSVNKFTRHLQWDRYEEQSSQPIFLEKCRFYRTRKLAVTLNDLETSIAAIVGSNLRISGTYSFCCQGIYCPDCPLHLNISTLMQNISYSFLDQSGQILEERVLGNVHLQAALVLKECHFESGNCAGWTNLGGKEKWKFSQGSFAYIGRSSRGQLKSPLLSGKPANEMVGLCLRFRYLMPTKSKSYLKVLLWEATEERELLVWQLLGYHGPGWSVAQVVLPSSVSIQVMFEGEGFVDDPVNVAIDDVSVTTENCVLLPYYAKPGFHCGEKEFRCDNGECVKNDLTCDGDLACKDESDEENCGCPSSEFACQDGKCIPAAAVCDGSNDCSDGDDEHNCRSPCPFKYHCLDGTCISWSNTCTEIPFCEDGTNTPSVCGAGDCLLSDLSCSSDTSEELLQCKSSFRGHCSFDDSFCSLKYDWNATFQWTITSGKTPTENTGPRYDHTTFSKDGSYIYIEASPQLPGDRARLLSDWMEPNEVVCIQFWYHMYGSEIGNLSIYLKTNQSETIVWTLSGNQGDQWKFAQTTLNSGDAYKFIIEGMVGYGSSGDIALDDLILLDGNCKTILTQKSLNCDFKEGTCDWEAQGGWTLSKDGSSIFLRRGAHAVRHSLFSPPNINTNEWKCLHLRYFIGGNDEYEASITVLLKMLTSNLTTLLLFADQTTSGTTYTQTPLPTNFTDAQIEIVGTNEWKILAIRQVSFSKDSCEHIPKRRNDLHQHKPLGMENGEILDKKITSSSQLDVIHAAIQGRLHFQATPGKAGSWSAGLEDSSPWLQVDLNIQNTRVTGVATQGRNGPFAQWVTEYKLQYSNDGVSFKYYKEPGQTTERHFAGNADQDAVVFNELNPPIRARYIRFRPVAWYKAASMRVELYQECNKALGMENSEISSGQILASSQWDGYSAASQGRLFFQATERTQGGWSAGQRNARQWFQVDLGSQYVKITGVATQGRQEHDEWVTSYKLRYGNDGESFQYFKEEGKVEDKEFTGNMDCCTIVHHKLYPAIKARFIRLQPLYWHNWISMRVELYGCSDECQTDLGLKDKAIPDAQLSASSQLDHNHAASQGRLDYEGERWRSSAWSSRTEDKRQWLQIDLRSIYIKVTRVATQGRTGTGRKNWQWVTHYMLQFSDDGENFTFFKELGQSAAKNFSGNSDISTVVYNNLNPPIRARYIRFIPQAWYGHISMTVELYGCLEYSSKVTMNGSECRQALGMQDGLISDGQISASSEYNEFHAAIFARLHIAPITAKKAGSWTAERNDLHQWLQVDLGSQYTRVIRVATQGRHDDSHWVTRYKLQYGNDEKKLHYYKGSGKFSDKNFVGNSDRDTVVFSELNPPIYARFIRFRPQHWFGHIAMRVEVYGCRECTKPLGVGNGAISERQMSSSSQLDDAHAAMRGRLNSKAAKDKGGSWSAASNNRSQWLEIDLRSQNINVTRVATQGRHDSSQWVTKYKLQYSNDGVNFQYFKEPMKNAHKIFDGNVEQHAVVYNELVPPITARFIRFWPVDWYGHISMRVELYGCQDDRPCDTSVDWCGWKNERRWKRIKHKNLDQISQSEGGGQEGFSVDSNFEVHLPDSEYGYISLSDVVLDECCFTVCFWLNTADSGFFMEYKNEGSAEENEILLFGIYCGNNTFSLQSGSERREHSMDVMDSTWHHVCVFWDGKVGMLAVFKDGQRNVKLNNFMAPLLQKPNEGVVTIGFRTINGTASVIFGKLSGFNIWSTLVTAEEILSMSYGCGKEVGNAMAWGKVRNGLIGEVEMQSHPTCNDGKRARLVVDTANFKPNGTAVLVSPTYNRSSDGKSRCLRFRYMLQGSGDKTLTIFQKTGDYREVPLWTWKRNSGQDWIYGQVPLTSITKFKILIKAQKSREKDLIALTGIYVKEGLECKLRPLSAKRACNMDLTDPSGYILSPAYSGDSLDEIACTWYIAVSRNNNIRLEFQDFHLPGHPTCKGCYLQIFDGSEKSAPALGRFCGYMYPPIVISSSNHLKIAMRCAASPYTARFKIFYNSKAAHKELGSSCSLQQECPSSCKCKEFGGQVNKRTLVTGEDLLNVPNHLPTNVGAMFLGQNRISRLRKEDFINLFKLEYIDLSFNTLLHVDEDSFQNVTSVKTMRLNFNFLRALPVGAFNGLPNLRVLDLGQNLLRVVFSEMLDGVSNLEVLSFRSNQIEQLEYGAFKNKSNMTHLYLQDNKLKEVSNGIFKDLMKLKVLNLSRNELTTVSKETFQGLKSLEYLYLDSNKLIKVPPDAFNDLRNLRYLRLDRFILCCYAKKSIEGVSCDSPVDEFSSCDDLMKNKTLQTCIWILGIFAFFGNLVVIIWRIIDNEENRVHSFLLTNLAFADMFMGVYMLAIAIMDARWQGEYFKHDHEWRSGWGCRIIGVLSMLSSEVSVLILTIITMDRFIAIVFPFKFKRLSIRSAVFTCTGVWIFGIVISVIPITGINYFYNQNDDSGFYSRSAVCLPLQLSEGTPAGWQYSASFFIGMNSVSFTFILVAYISMFLTVKRVTHSVRSTNLNRESAMAKRLVFIVMTDFCCWMPIIIISILSLTGNFNDPDKIAYVWIAVFVLPLNSSLNPILYTFSTDRAKRSFSQKGKNVTGFVMKTWNRRTEDRMSCSSNISGKTLLSKVLSISSPQPKARVLKKPQLEVVVLHANLKLIEEVNIFKDDTAGKQSIGYVTAWCEEGGVLNMVLLKYFRKEMKEDWNREVGVVQSLSCDEQLLSNVLNYRWHCKTSDLNIEQGKTKINDLQGNSFLICFDFVSSSTLEDFICEKGTVIDFESICAVACDVLGAIEGLQELGILHNNITTSNILISQCPRIPPIKAVLGGFSRASKVNGESAFTNQAIDEQICFGSHVEQFGQLLITLLGHCHGSSKQFKLHEIMNLCVEETPEKRPTASCLRQLLEEVWSTKGDSFGYVTAWCEEGGVLNVVLLKYFGKEMKEDWNREVSVVQSLSCDEQPLSNVLHYRWHNKSNLICFDYVSSSTLEDLICEKGIVIDFESICAVACDVLGAIEGLQELGILHNNITTRNILISQCSRIPPIKAVLGGFSRASKANGESAFTNQALDEQSCFGSHLEQFGQLLATLLGHCHGSCEQLKLHEIMNLCFEETPEKRPTASSLRELLEEVWCTKGFSDSFV</sequence>
<dbReference type="Gene3D" id="2.60.120.200">
    <property type="match status" value="8"/>
</dbReference>
<dbReference type="InterPro" id="IPR001611">
    <property type="entry name" value="Leu-rich_rpt"/>
</dbReference>
<dbReference type="FunFam" id="2.60.120.260:FF:000002">
    <property type="entry name" value="Coagulation factor VIII"/>
    <property type="match status" value="1"/>
</dbReference>
<feature type="disulfide bond" evidence="17">
    <location>
        <begin position="2007"/>
        <end position="2022"/>
    </location>
</feature>
<keyword evidence="15 18" id="KW-0675">Receptor</keyword>
<dbReference type="GO" id="GO:0046872">
    <property type="term" value="F:metal ion binding"/>
    <property type="evidence" value="ECO:0007669"/>
    <property type="project" value="UniProtKB-KW"/>
</dbReference>
<dbReference type="PROSITE" id="PS50262">
    <property type="entry name" value="G_PROTEIN_RECEP_F1_2"/>
    <property type="match status" value="1"/>
</dbReference>
<dbReference type="InterPro" id="IPR016187">
    <property type="entry name" value="CTDL_fold"/>
</dbReference>
<dbReference type="PANTHER" id="PTHR24543">
    <property type="entry name" value="MULTICOPPER OXIDASE-RELATED"/>
    <property type="match status" value="1"/>
</dbReference>
<feature type="transmembrane region" description="Helical" evidence="19">
    <location>
        <begin position="4119"/>
        <end position="4145"/>
    </location>
</feature>
<dbReference type="GO" id="GO:0030154">
    <property type="term" value="P:cell differentiation"/>
    <property type="evidence" value="ECO:0007669"/>
    <property type="project" value="UniProtKB-KW"/>
</dbReference>
<feature type="domain" description="Pentraxin (PTX)" evidence="26">
    <location>
        <begin position="3274"/>
        <end position="3472"/>
    </location>
</feature>
<comment type="subcellular location">
    <subcellularLocation>
        <location evidence="1">Membrane</location>
    </subcellularLocation>
</comment>
<keyword evidence="13 19" id="KW-0472">Membrane</keyword>
<dbReference type="SMART" id="SM00220">
    <property type="entry name" value="S_TKc"/>
    <property type="match status" value="1"/>
</dbReference>
<dbReference type="Pfam" id="PF13385">
    <property type="entry name" value="Laminin_G_3"/>
    <property type="match status" value="2"/>
</dbReference>
<evidence type="ECO:0000259" key="22">
    <source>
        <dbReference type="PROSITE" id="PS50022"/>
    </source>
</evidence>
<dbReference type="SMART" id="SM00231">
    <property type="entry name" value="FA58C"/>
    <property type="match status" value="5"/>
</dbReference>
<evidence type="ECO:0000259" key="23">
    <source>
        <dbReference type="PROSITE" id="PS50041"/>
    </source>
</evidence>
<gene>
    <name evidence="27" type="ORF">pdam_00007559</name>
</gene>
<feature type="disulfide bond" evidence="17">
    <location>
        <begin position="1988"/>
        <end position="2000"/>
    </location>
</feature>
<comment type="similarity">
    <text evidence="2">Belongs to the neuropilin family.</text>
</comment>
<dbReference type="InterPro" id="IPR003591">
    <property type="entry name" value="Leu-rich_rpt_typical-subtyp"/>
</dbReference>
<feature type="transmembrane region" description="Helical" evidence="19">
    <location>
        <begin position="4035"/>
        <end position="4055"/>
    </location>
</feature>
<keyword evidence="18" id="KW-0807">Transducer</keyword>
<dbReference type="PROSITE" id="PS50060">
    <property type="entry name" value="MAM_2"/>
    <property type="match status" value="6"/>
</dbReference>
<feature type="domain" description="Protein kinase" evidence="21">
    <location>
        <begin position="4361"/>
        <end position="4834"/>
    </location>
</feature>
<dbReference type="Gene3D" id="2.60.120.260">
    <property type="entry name" value="Galactose-binding domain-like"/>
    <property type="match status" value="6"/>
</dbReference>
<dbReference type="Gene3D" id="3.10.100.10">
    <property type="entry name" value="Mannose-Binding Protein A, subunit A"/>
    <property type="match status" value="2"/>
</dbReference>
<dbReference type="EMBL" id="RCHS01000085">
    <property type="protein sequence ID" value="RMX61033.1"/>
    <property type="molecule type" value="Genomic_DNA"/>
</dbReference>
<keyword evidence="12 19" id="KW-1133">Transmembrane helix</keyword>
<dbReference type="FunFam" id="1.20.1070.10:FF:000393">
    <property type="entry name" value="Predicted protein"/>
    <property type="match status" value="1"/>
</dbReference>
<keyword evidence="3" id="KW-0217">Developmental protein</keyword>
<dbReference type="Pfam" id="PF00057">
    <property type="entry name" value="Ldl_recept_a"/>
    <property type="match status" value="2"/>
</dbReference>
<dbReference type="SMART" id="SM01381">
    <property type="entry name" value="7TM_GPCR_Srsx"/>
    <property type="match status" value="1"/>
</dbReference>
<keyword evidence="9" id="KW-0221">Differentiation</keyword>
<dbReference type="CDD" id="cd00057">
    <property type="entry name" value="FA58C"/>
    <property type="match status" value="5"/>
</dbReference>
<dbReference type="GO" id="GO:0005524">
    <property type="term" value="F:ATP binding"/>
    <property type="evidence" value="ECO:0007669"/>
    <property type="project" value="InterPro"/>
</dbReference>
<evidence type="ECO:0000256" key="12">
    <source>
        <dbReference type="ARBA" id="ARBA00022989"/>
    </source>
</evidence>
<evidence type="ECO:0000256" key="8">
    <source>
        <dbReference type="ARBA" id="ARBA00022737"/>
    </source>
</evidence>
<evidence type="ECO:0000313" key="27">
    <source>
        <dbReference type="EMBL" id="RMX61033.1"/>
    </source>
</evidence>
<evidence type="ECO:0000256" key="17">
    <source>
        <dbReference type="PROSITE-ProRule" id="PRU00124"/>
    </source>
</evidence>
<feature type="domain" description="MAM" evidence="24">
    <location>
        <begin position="1"/>
        <end position="102"/>
    </location>
</feature>
<dbReference type="Pfam" id="PF00431">
    <property type="entry name" value="CUB"/>
    <property type="match status" value="1"/>
</dbReference>
<evidence type="ECO:0000256" key="19">
    <source>
        <dbReference type="SAM" id="Phobius"/>
    </source>
</evidence>
<evidence type="ECO:0000259" key="26">
    <source>
        <dbReference type="PROSITE" id="PS51828"/>
    </source>
</evidence>
<dbReference type="InterPro" id="IPR035914">
    <property type="entry name" value="Sperma_CUB_dom_sf"/>
</dbReference>
<dbReference type="CDD" id="cd06263">
    <property type="entry name" value="MAM"/>
    <property type="match status" value="4"/>
</dbReference>
<dbReference type="CDD" id="cd15137">
    <property type="entry name" value="7tmA_Relaxin_R"/>
    <property type="match status" value="1"/>
</dbReference>
<dbReference type="PROSITE" id="PS51828">
    <property type="entry name" value="PTX_2"/>
    <property type="match status" value="1"/>
</dbReference>
<feature type="domain" description="MAM" evidence="24">
    <location>
        <begin position="1837"/>
        <end position="1977"/>
    </location>
</feature>
<feature type="domain" description="CUB" evidence="20">
    <location>
        <begin position="3602"/>
        <end position="3714"/>
    </location>
</feature>
<evidence type="ECO:0000256" key="9">
    <source>
        <dbReference type="ARBA" id="ARBA00022782"/>
    </source>
</evidence>
<keyword evidence="5" id="KW-0358">Heparin-binding</keyword>
<feature type="domain" description="MAM" evidence="24">
    <location>
        <begin position="303"/>
        <end position="460"/>
    </location>
</feature>
<dbReference type="STRING" id="46731.A0A3M6V4Z5"/>
<evidence type="ECO:0000256" key="4">
    <source>
        <dbReference type="ARBA" id="ARBA00022614"/>
    </source>
</evidence>
<feature type="domain" description="G-protein coupled receptors family 1 profile" evidence="25">
    <location>
        <begin position="4013"/>
        <end position="4277"/>
    </location>
</feature>
<dbReference type="SMART" id="SM00137">
    <property type="entry name" value="MAM"/>
    <property type="match status" value="3"/>
</dbReference>
<evidence type="ECO:0000313" key="28">
    <source>
        <dbReference type="Proteomes" id="UP000275408"/>
    </source>
</evidence>
<feature type="domain" description="C-type lectin" evidence="23">
    <location>
        <begin position="1353"/>
        <end position="1473"/>
    </location>
</feature>
<dbReference type="SMART" id="SM00369">
    <property type="entry name" value="LRR_TYP"/>
    <property type="match status" value="7"/>
</dbReference>
<dbReference type="SMART" id="SM00034">
    <property type="entry name" value="CLECT"/>
    <property type="match status" value="2"/>
</dbReference>
<evidence type="ECO:0000256" key="5">
    <source>
        <dbReference type="ARBA" id="ARBA00022674"/>
    </source>
</evidence>
<evidence type="ECO:0000256" key="11">
    <source>
        <dbReference type="ARBA" id="ARBA00022902"/>
    </source>
</evidence>
<dbReference type="Pfam" id="PF00059">
    <property type="entry name" value="Lectin_C"/>
    <property type="match status" value="2"/>
</dbReference>
<dbReference type="SUPFAM" id="SSF57424">
    <property type="entry name" value="LDL receptor-like module"/>
    <property type="match status" value="2"/>
</dbReference>
<dbReference type="InterPro" id="IPR001304">
    <property type="entry name" value="C-type_lectin-like"/>
</dbReference>
<feature type="domain" description="F5/8 type C" evidence="22">
    <location>
        <begin position="2918"/>
        <end position="3072"/>
    </location>
</feature>
<comment type="similarity">
    <text evidence="18">Belongs to the G-protein coupled receptor 1 family.</text>
</comment>
<dbReference type="Pfam" id="PF00629">
    <property type="entry name" value="MAM"/>
    <property type="match status" value="6"/>
</dbReference>
<proteinExistence type="inferred from homology"/>
<feature type="domain" description="C-type lectin" evidence="23">
    <location>
        <begin position="797"/>
        <end position="923"/>
    </location>
</feature>
<evidence type="ECO:0000259" key="21">
    <source>
        <dbReference type="PROSITE" id="PS50011"/>
    </source>
</evidence>
<dbReference type="SMART" id="SM00365">
    <property type="entry name" value="LRR_SD22"/>
    <property type="match status" value="5"/>
</dbReference>
<keyword evidence="10" id="KW-0106">Calcium</keyword>
<evidence type="ECO:0000259" key="25">
    <source>
        <dbReference type="PROSITE" id="PS50262"/>
    </source>
</evidence>
<dbReference type="PRINTS" id="PR00237">
    <property type="entry name" value="GPCRRHODOPSN"/>
</dbReference>
<dbReference type="InterPro" id="IPR000421">
    <property type="entry name" value="FA58C"/>
</dbReference>
<feature type="disulfide bond" evidence="17">
    <location>
        <begin position="2043"/>
        <end position="2058"/>
    </location>
</feature>
<feature type="transmembrane region" description="Helical" evidence="19">
    <location>
        <begin position="4179"/>
        <end position="4202"/>
    </location>
</feature>
<feature type="disulfide bond" evidence="17">
    <location>
        <begin position="2024"/>
        <end position="2036"/>
    </location>
</feature>
<evidence type="ECO:0000259" key="20">
    <source>
        <dbReference type="PROSITE" id="PS01180"/>
    </source>
</evidence>
<feature type="transmembrane region" description="Helical" evidence="19">
    <location>
        <begin position="4003"/>
        <end position="4023"/>
    </location>
</feature>
<dbReference type="PROSITE" id="PS00237">
    <property type="entry name" value="G_PROTEIN_RECEP_F1_1"/>
    <property type="match status" value="1"/>
</dbReference>
<feature type="domain" description="F5/8 type C" evidence="22">
    <location>
        <begin position="2434"/>
        <end position="2589"/>
    </location>
</feature>
<dbReference type="SUPFAM" id="SSF49899">
    <property type="entry name" value="Concanavalin A-like lectins/glucanases"/>
    <property type="match status" value="8"/>
</dbReference>
<evidence type="ECO:0000256" key="16">
    <source>
        <dbReference type="PROSITE-ProRule" id="PRU00059"/>
    </source>
</evidence>
<dbReference type="CDD" id="cd00041">
    <property type="entry name" value="CUB"/>
    <property type="match status" value="1"/>
</dbReference>
<keyword evidence="14 17" id="KW-1015">Disulfide bond</keyword>
<dbReference type="InterPro" id="IPR016186">
    <property type="entry name" value="C-type_lectin-like/link_sf"/>
</dbReference>
<dbReference type="GO" id="GO:0008201">
    <property type="term" value="F:heparin binding"/>
    <property type="evidence" value="ECO:0007669"/>
    <property type="project" value="UniProtKB-KW"/>
</dbReference>
<evidence type="ECO:0000256" key="18">
    <source>
        <dbReference type="RuleBase" id="RU000688"/>
    </source>
</evidence>
<reference evidence="27 28" key="1">
    <citation type="journal article" date="2018" name="Sci. Rep.">
        <title>Comparative analysis of the Pocillopora damicornis genome highlights role of immune system in coral evolution.</title>
        <authorList>
            <person name="Cunning R."/>
            <person name="Bay R.A."/>
            <person name="Gillette P."/>
            <person name="Baker A.C."/>
            <person name="Traylor-Knowles N."/>
        </authorList>
    </citation>
    <scope>NUCLEOTIDE SEQUENCE [LARGE SCALE GENOMIC DNA]</scope>
    <source>
        <strain evidence="27">RSMAS</strain>
        <tissue evidence="27">Whole animal</tissue>
    </source>
</reference>
<dbReference type="PROSITE" id="PS01286">
    <property type="entry name" value="FA58C_2"/>
    <property type="match status" value="3"/>
</dbReference>
<evidence type="ECO:0000256" key="7">
    <source>
        <dbReference type="ARBA" id="ARBA00022723"/>
    </source>
</evidence>
<dbReference type="InterPro" id="IPR000859">
    <property type="entry name" value="CUB_dom"/>
</dbReference>
<dbReference type="SUPFAM" id="SSF81321">
    <property type="entry name" value="Family A G protein-coupled receptor-like"/>
    <property type="match status" value="1"/>
</dbReference>
<evidence type="ECO:0000256" key="13">
    <source>
        <dbReference type="ARBA" id="ARBA00023136"/>
    </source>
</evidence>